<feature type="transmembrane region" description="Helical" evidence="6">
    <location>
        <begin position="20"/>
        <end position="41"/>
    </location>
</feature>
<reference evidence="8" key="1">
    <citation type="journal article" date="2019" name="Int. J. Syst. Evol. Microbiol.">
        <title>The Global Catalogue of Microorganisms (GCM) 10K type strain sequencing project: providing services to taxonomists for standard genome sequencing and annotation.</title>
        <authorList>
            <consortium name="The Broad Institute Genomics Platform"/>
            <consortium name="The Broad Institute Genome Sequencing Center for Infectious Disease"/>
            <person name="Wu L."/>
            <person name="Ma J."/>
        </authorList>
    </citation>
    <scope>NUCLEOTIDE SEQUENCE [LARGE SCALE GENOMIC DNA]</scope>
    <source>
        <strain evidence="8">JCM 17338</strain>
    </source>
</reference>
<evidence type="ECO:0000313" key="8">
    <source>
        <dbReference type="Proteomes" id="UP001501081"/>
    </source>
</evidence>
<dbReference type="EMBL" id="BAABAK010000019">
    <property type="protein sequence ID" value="GAA3980642.1"/>
    <property type="molecule type" value="Genomic_DNA"/>
</dbReference>
<accession>A0ABP7QE77</accession>
<evidence type="ECO:0000256" key="1">
    <source>
        <dbReference type="ARBA" id="ARBA00004651"/>
    </source>
</evidence>
<feature type="transmembrane region" description="Helical" evidence="6">
    <location>
        <begin position="90"/>
        <end position="112"/>
    </location>
</feature>
<keyword evidence="4 6" id="KW-1133">Transmembrane helix</keyword>
<keyword evidence="3 6" id="KW-0812">Transmembrane</keyword>
<sequence length="450" mass="50010">MLKYLDKIIAIFKNVHFQSLFGNGVMAIIGLVSLAILYRSLSLPEVGVYIFVLTINGLMDTLRGGFLTITFIKFYSGTEGERAEKVAGSAWMLGLAITAMAVIINIPTYFLANFFTDKGTVLSLKYFSIIPVVTLPSFMANCVVQSYKRFDRLLILRVLNQGTFALVIFILAILHKVTLNTVLLTFVGANLLSSACVLIFKWTKILSVRFADRKTTIELFHFGKYAMGTNISSSLFGLTSTFIVNFLIGPAALATCNLSAKFLQIIEIPLLSFAASGMPILSAQYNNGEKSELMYTLKKLVGMLSVALVPIAVFVLIFAEPLIHIMGGKEYVSTEAPNLLRIMIVCSLLWPADRFFALALDVIHLPKINFYKIWVMLIVNCIAIAIGLALYKSVYSITIAMVFPTIVAIVMAYKPLNNFSNFKFWSVYIIGYKESVLFVKDFTKSLFNKA</sequence>
<dbReference type="PANTHER" id="PTHR30250">
    <property type="entry name" value="PST FAMILY PREDICTED COLANIC ACID TRANSPORTER"/>
    <property type="match status" value="1"/>
</dbReference>
<proteinExistence type="predicted"/>
<name>A0ABP7QE77_9SPHI</name>
<gene>
    <name evidence="7" type="ORF">GCM10022246_35960</name>
</gene>
<dbReference type="Pfam" id="PF13440">
    <property type="entry name" value="Polysacc_synt_3"/>
    <property type="match status" value="1"/>
</dbReference>
<evidence type="ECO:0000256" key="4">
    <source>
        <dbReference type="ARBA" id="ARBA00022989"/>
    </source>
</evidence>
<evidence type="ECO:0000256" key="3">
    <source>
        <dbReference type="ARBA" id="ARBA00022692"/>
    </source>
</evidence>
<feature type="transmembrane region" description="Helical" evidence="6">
    <location>
        <begin position="300"/>
        <end position="319"/>
    </location>
</feature>
<feature type="transmembrane region" description="Helical" evidence="6">
    <location>
        <begin position="156"/>
        <end position="175"/>
    </location>
</feature>
<comment type="caution">
    <text evidence="7">The sequence shown here is derived from an EMBL/GenBank/DDBJ whole genome shotgun (WGS) entry which is preliminary data.</text>
</comment>
<keyword evidence="2" id="KW-1003">Cell membrane</keyword>
<organism evidence="7 8">
    <name type="scientific">Pedobacter ginsengiterrae</name>
    <dbReference type="NCBI Taxonomy" id="871696"/>
    <lineage>
        <taxon>Bacteria</taxon>
        <taxon>Pseudomonadati</taxon>
        <taxon>Bacteroidota</taxon>
        <taxon>Sphingobacteriia</taxon>
        <taxon>Sphingobacteriales</taxon>
        <taxon>Sphingobacteriaceae</taxon>
        <taxon>Pedobacter</taxon>
    </lineage>
</organism>
<feature type="transmembrane region" description="Helical" evidence="6">
    <location>
        <begin position="339"/>
        <end position="363"/>
    </location>
</feature>
<evidence type="ECO:0000256" key="2">
    <source>
        <dbReference type="ARBA" id="ARBA00022475"/>
    </source>
</evidence>
<dbReference type="Proteomes" id="UP001501081">
    <property type="component" value="Unassembled WGS sequence"/>
</dbReference>
<dbReference type="RefSeq" id="WP_344769269.1">
    <property type="nucleotide sequence ID" value="NZ_BAABAK010000019.1"/>
</dbReference>
<feature type="transmembrane region" description="Helical" evidence="6">
    <location>
        <begin position="181"/>
        <end position="200"/>
    </location>
</feature>
<keyword evidence="5 6" id="KW-0472">Membrane</keyword>
<feature type="transmembrane region" description="Helical" evidence="6">
    <location>
        <begin position="370"/>
        <end position="388"/>
    </location>
</feature>
<dbReference type="PANTHER" id="PTHR30250:SF11">
    <property type="entry name" value="O-ANTIGEN TRANSPORTER-RELATED"/>
    <property type="match status" value="1"/>
</dbReference>
<evidence type="ECO:0000256" key="6">
    <source>
        <dbReference type="SAM" id="Phobius"/>
    </source>
</evidence>
<evidence type="ECO:0000313" key="7">
    <source>
        <dbReference type="EMBL" id="GAA3980642.1"/>
    </source>
</evidence>
<feature type="transmembrane region" description="Helical" evidence="6">
    <location>
        <begin position="47"/>
        <end position="69"/>
    </location>
</feature>
<protein>
    <recommendedName>
        <fullName evidence="9">Polysaccharide biosynthesis protein</fullName>
    </recommendedName>
</protein>
<dbReference type="InterPro" id="IPR050833">
    <property type="entry name" value="Poly_Biosynth_Transport"/>
</dbReference>
<keyword evidence="8" id="KW-1185">Reference proteome</keyword>
<feature type="transmembrane region" description="Helical" evidence="6">
    <location>
        <begin position="124"/>
        <end position="144"/>
    </location>
</feature>
<comment type="subcellular location">
    <subcellularLocation>
        <location evidence="1">Cell membrane</location>
        <topology evidence="1">Multi-pass membrane protein</topology>
    </subcellularLocation>
</comment>
<evidence type="ECO:0008006" key="9">
    <source>
        <dbReference type="Google" id="ProtNLM"/>
    </source>
</evidence>
<feature type="transmembrane region" description="Helical" evidence="6">
    <location>
        <begin position="394"/>
        <end position="413"/>
    </location>
</feature>
<evidence type="ECO:0000256" key="5">
    <source>
        <dbReference type="ARBA" id="ARBA00023136"/>
    </source>
</evidence>